<dbReference type="RefSeq" id="WP_223420492.1">
    <property type="nucleotide sequence ID" value="NZ_JAIPME010000002.1"/>
</dbReference>
<accession>A0ABS7T193</accession>
<dbReference type="Proteomes" id="UP000734271">
    <property type="component" value="Unassembled WGS sequence"/>
</dbReference>
<dbReference type="EMBL" id="JAIPME010000002">
    <property type="protein sequence ID" value="MBZ2387560.1"/>
    <property type="molecule type" value="Genomic_DNA"/>
</dbReference>
<sequence>MVNLDIFLIDYEIVKANHKWWLDILEIFLKPGLRVKASIDRNQTDILEKLSTYYNDLKIAKEKNQIYFEGILNREMIKDFKESYKVKNDDGMDYYSPFIRLEIGDNYCSAHYGREVYLTNLSEVELGDVLKVLNPLRESFKIDIS</sequence>
<proteinExistence type="predicted"/>
<name>A0ABS7T193_9FIRM</name>
<protein>
    <submittedName>
        <fullName evidence="1">Uncharacterized protein</fullName>
    </submittedName>
</protein>
<keyword evidence="2" id="KW-1185">Reference proteome</keyword>
<gene>
    <name evidence="1" type="ORF">K8P03_09715</name>
</gene>
<reference evidence="1 2" key="1">
    <citation type="submission" date="2021-08" db="EMBL/GenBank/DDBJ databases">
        <title>FDA dAtabase for Regulatory Grade micrObial Sequences (FDA-ARGOS): Supporting development and validation of Infectious Disease Dx tests.</title>
        <authorList>
            <person name="Sproer C."/>
            <person name="Gronow S."/>
            <person name="Severitt S."/>
            <person name="Schroder I."/>
            <person name="Tallon L."/>
            <person name="Sadzewicz L."/>
            <person name="Zhao X."/>
            <person name="Boylan J."/>
            <person name="Ott S."/>
            <person name="Bowen H."/>
            <person name="Vavikolanu K."/>
            <person name="Hazen T."/>
            <person name="Aluvathingal J."/>
            <person name="Nadendla S."/>
            <person name="Lowell S."/>
            <person name="Myers T."/>
            <person name="Yan Y."/>
            <person name="Sichtig H."/>
        </authorList>
    </citation>
    <scope>NUCLEOTIDE SEQUENCE [LARGE SCALE GENOMIC DNA]</scope>
    <source>
        <strain evidence="1 2">FDAARGOS_1460</strain>
    </source>
</reference>
<organism evidence="1 2">
    <name type="scientific">Anaerococcus murdochii</name>
    <dbReference type="NCBI Taxonomy" id="411577"/>
    <lineage>
        <taxon>Bacteria</taxon>
        <taxon>Bacillati</taxon>
        <taxon>Bacillota</taxon>
        <taxon>Tissierellia</taxon>
        <taxon>Tissierellales</taxon>
        <taxon>Peptoniphilaceae</taxon>
        <taxon>Anaerococcus</taxon>
    </lineage>
</organism>
<evidence type="ECO:0000313" key="2">
    <source>
        <dbReference type="Proteomes" id="UP000734271"/>
    </source>
</evidence>
<evidence type="ECO:0000313" key="1">
    <source>
        <dbReference type="EMBL" id="MBZ2387560.1"/>
    </source>
</evidence>
<comment type="caution">
    <text evidence="1">The sequence shown here is derived from an EMBL/GenBank/DDBJ whole genome shotgun (WGS) entry which is preliminary data.</text>
</comment>